<evidence type="ECO:0000256" key="9">
    <source>
        <dbReference type="HAMAP-Rule" id="MF_00323"/>
    </source>
</evidence>
<dbReference type="CDD" id="cd00419">
    <property type="entry name" value="Ferrochelatase_C"/>
    <property type="match status" value="1"/>
</dbReference>
<keyword evidence="12" id="KW-1185">Reference proteome</keyword>
<keyword evidence="6 9" id="KW-0456">Lyase</keyword>
<evidence type="ECO:0000256" key="2">
    <source>
        <dbReference type="ARBA" id="ARBA00022490"/>
    </source>
</evidence>
<comment type="pathway">
    <text evidence="9 10">Porphyrin-containing compound metabolism; protoheme biosynthesis; protoheme from protoporphyrin-IX: step 1/1.</text>
</comment>
<dbReference type="CDD" id="cd03411">
    <property type="entry name" value="Ferrochelatase_N"/>
    <property type="match status" value="1"/>
</dbReference>
<reference evidence="12" key="1">
    <citation type="submission" date="2020-01" db="EMBL/GenBank/DDBJ databases">
        <title>Phosphoaccumulans saitamaens gen. nov., sp. nov., a polyphosphate accumulating bacterium isolated from surface river water.</title>
        <authorList>
            <person name="Watanabe K."/>
            <person name="Suda W."/>
        </authorList>
    </citation>
    <scope>NUCLEOTIDE SEQUENCE [LARGE SCALE GENOMIC DNA]</scope>
    <source>
        <strain evidence="12">ICHIAU1</strain>
    </source>
</reference>
<dbReference type="AlphaFoldDB" id="A0A679HVM7"/>
<keyword evidence="3 9" id="KW-0479">Metal-binding</keyword>
<organism evidence="11 12">
    <name type="scientific">Fluviibacter phosphoraccumulans</name>
    <dbReference type="NCBI Taxonomy" id="1751046"/>
    <lineage>
        <taxon>Bacteria</taxon>
        <taxon>Pseudomonadati</taxon>
        <taxon>Pseudomonadota</taxon>
        <taxon>Betaproteobacteria</taxon>
        <taxon>Rhodocyclales</taxon>
        <taxon>Fluviibacteraceae</taxon>
        <taxon>Fluviibacter</taxon>
    </lineage>
</organism>
<dbReference type="SUPFAM" id="SSF53800">
    <property type="entry name" value="Chelatase"/>
    <property type="match status" value="1"/>
</dbReference>
<comment type="catalytic activity">
    <reaction evidence="9 10">
        <text>heme b + 2 H(+) = protoporphyrin IX + Fe(2+)</text>
        <dbReference type="Rhea" id="RHEA:22584"/>
        <dbReference type="ChEBI" id="CHEBI:15378"/>
        <dbReference type="ChEBI" id="CHEBI:29033"/>
        <dbReference type="ChEBI" id="CHEBI:57306"/>
        <dbReference type="ChEBI" id="CHEBI:60344"/>
        <dbReference type="EC" id="4.98.1.1"/>
    </reaction>
</comment>
<dbReference type="HAMAP" id="MF_00323">
    <property type="entry name" value="Ferrochelatase"/>
    <property type="match status" value="1"/>
</dbReference>
<protein>
    <recommendedName>
        <fullName evidence="9 10">Ferrochelatase</fullName>
        <ecNumber evidence="9 10">4.98.1.1</ecNumber>
    </recommendedName>
    <alternativeName>
        <fullName evidence="9">Heme synthase</fullName>
    </alternativeName>
    <alternativeName>
        <fullName evidence="9">Protoheme ferro-lyase</fullName>
    </alternativeName>
</protein>
<dbReference type="Proteomes" id="UP000463961">
    <property type="component" value="Chromosome"/>
</dbReference>
<gene>
    <name evidence="9 11" type="primary">hemH</name>
    <name evidence="11" type="ORF">ICHIAU1_12340</name>
</gene>
<keyword evidence="5 9" id="KW-0350">Heme biosynthesis</keyword>
<dbReference type="OrthoDB" id="9809741at2"/>
<dbReference type="GO" id="GO:0046872">
    <property type="term" value="F:metal ion binding"/>
    <property type="evidence" value="ECO:0007669"/>
    <property type="project" value="UniProtKB-KW"/>
</dbReference>
<comment type="catalytic activity">
    <reaction evidence="8">
        <text>Fe-coproporphyrin III + 2 H(+) = coproporphyrin III + Fe(2+)</text>
        <dbReference type="Rhea" id="RHEA:49572"/>
        <dbReference type="ChEBI" id="CHEBI:15378"/>
        <dbReference type="ChEBI" id="CHEBI:29033"/>
        <dbReference type="ChEBI" id="CHEBI:68438"/>
        <dbReference type="ChEBI" id="CHEBI:131725"/>
        <dbReference type="EC" id="4.99.1.9"/>
    </reaction>
    <physiologicalReaction direction="right-to-left" evidence="8">
        <dbReference type="Rhea" id="RHEA:49574"/>
    </physiologicalReaction>
</comment>
<dbReference type="UniPathway" id="UPA00252">
    <property type="reaction ID" value="UER00325"/>
</dbReference>
<comment type="similarity">
    <text evidence="1 9 10">Belongs to the ferrochelatase family.</text>
</comment>
<dbReference type="InterPro" id="IPR019772">
    <property type="entry name" value="Ferrochelatase_AS"/>
</dbReference>
<dbReference type="InterPro" id="IPR001015">
    <property type="entry name" value="Ferrochelatase"/>
</dbReference>
<keyword evidence="7 9" id="KW-0627">Porphyrin biosynthesis</keyword>
<evidence type="ECO:0000256" key="7">
    <source>
        <dbReference type="ARBA" id="ARBA00023244"/>
    </source>
</evidence>
<evidence type="ECO:0000256" key="10">
    <source>
        <dbReference type="RuleBase" id="RU000607"/>
    </source>
</evidence>
<dbReference type="PANTHER" id="PTHR11108:SF1">
    <property type="entry name" value="FERROCHELATASE, MITOCHONDRIAL"/>
    <property type="match status" value="1"/>
</dbReference>
<keyword evidence="2 9" id="KW-0963">Cytoplasm</keyword>
<dbReference type="PANTHER" id="PTHR11108">
    <property type="entry name" value="FERROCHELATASE"/>
    <property type="match status" value="1"/>
</dbReference>
<dbReference type="FunFam" id="3.40.50.1400:FF:000002">
    <property type="entry name" value="Ferrochelatase"/>
    <property type="match status" value="1"/>
</dbReference>
<keyword evidence="4 9" id="KW-0408">Iron</keyword>
<evidence type="ECO:0000256" key="1">
    <source>
        <dbReference type="ARBA" id="ARBA00007718"/>
    </source>
</evidence>
<feature type="binding site" evidence="9">
    <location>
        <position position="298"/>
    </location>
    <ligand>
        <name>Fe(2+)</name>
        <dbReference type="ChEBI" id="CHEBI:29033"/>
    </ligand>
</feature>
<accession>A0A679HVM7</accession>
<evidence type="ECO:0000256" key="8">
    <source>
        <dbReference type="ARBA" id="ARBA00024536"/>
    </source>
</evidence>
<dbReference type="EC" id="4.98.1.1" evidence="9 10"/>
<proteinExistence type="inferred from homology"/>
<feature type="binding site" evidence="9">
    <location>
        <position position="217"/>
    </location>
    <ligand>
        <name>Fe(2+)</name>
        <dbReference type="ChEBI" id="CHEBI:29033"/>
    </ligand>
</feature>
<dbReference type="EMBL" id="AP022345">
    <property type="protein sequence ID" value="BBU68951.1"/>
    <property type="molecule type" value="Genomic_DNA"/>
</dbReference>
<dbReference type="InterPro" id="IPR033659">
    <property type="entry name" value="Ferrochelatase_N"/>
</dbReference>
<dbReference type="GO" id="GO:0005737">
    <property type="term" value="C:cytoplasm"/>
    <property type="evidence" value="ECO:0007669"/>
    <property type="project" value="UniProtKB-SubCell"/>
</dbReference>
<evidence type="ECO:0000256" key="5">
    <source>
        <dbReference type="ARBA" id="ARBA00023133"/>
    </source>
</evidence>
<dbReference type="PROSITE" id="PS00534">
    <property type="entry name" value="FERROCHELATASE"/>
    <property type="match status" value="1"/>
</dbReference>
<dbReference type="NCBIfam" id="TIGR00109">
    <property type="entry name" value="hemH"/>
    <property type="match status" value="1"/>
</dbReference>
<evidence type="ECO:0000256" key="3">
    <source>
        <dbReference type="ARBA" id="ARBA00022723"/>
    </source>
</evidence>
<comment type="function">
    <text evidence="9 10">Catalyzes the ferrous insertion into protoporphyrin IX.</text>
</comment>
<evidence type="ECO:0000256" key="6">
    <source>
        <dbReference type="ARBA" id="ARBA00023239"/>
    </source>
</evidence>
<dbReference type="GO" id="GO:0006783">
    <property type="term" value="P:heme biosynthetic process"/>
    <property type="evidence" value="ECO:0007669"/>
    <property type="project" value="UniProtKB-UniRule"/>
</dbReference>
<evidence type="ECO:0000256" key="4">
    <source>
        <dbReference type="ARBA" id="ARBA00023004"/>
    </source>
</evidence>
<name>A0A679HVM7_9RHOO</name>
<sequence length="370" mass="40970">MNKTAPAWRHGTPAKTAVVLVNLGTPDAPTAAAVRRYLAEFLGDPRVVEIPRAVWMLILHGIILRVRPKKSAAKYATVWEDAGSPLMVHTKAQTSALEQSLRARGHNLIVTWAMRYAGQGPNSITAVLERLRSENATRILVLPMYPQYSASTTATAIDEALNWVTGLRNQPELRYVRNFADDVGYINAIANQVRAHWQQNPTPALPDASYRLVMSFHGLPERNLKLGDPYFCECHKTARLVAEALNLPAESVVTTFQSRFGKAKWVEPYTEPTLIALAKQGVKRVDVLCPGFVADCLETLEEINMEVRAAFLTAGGEHFHYLPCLNEDPNWISALADLTERHLAGWPATPPNQQALEQQQARAKALGALE</sequence>
<dbReference type="Gene3D" id="3.40.50.1400">
    <property type="match status" value="2"/>
</dbReference>
<evidence type="ECO:0000313" key="11">
    <source>
        <dbReference type="EMBL" id="BBU68951.1"/>
    </source>
</evidence>
<dbReference type="RefSeq" id="WP_162050309.1">
    <property type="nucleotide sequence ID" value="NZ_AP019011.1"/>
</dbReference>
<comment type="subcellular location">
    <subcellularLocation>
        <location evidence="9 10">Cytoplasm</location>
    </subcellularLocation>
</comment>
<evidence type="ECO:0000313" key="12">
    <source>
        <dbReference type="Proteomes" id="UP000463961"/>
    </source>
</evidence>
<dbReference type="GO" id="GO:0004325">
    <property type="term" value="F:ferrochelatase activity"/>
    <property type="evidence" value="ECO:0007669"/>
    <property type="project" value="UniProtKB-UniRule"/>
</dbReference>
<dbReference type="InterPro" id="IPR033644">
    <property type="entry name" value="Ferrochelatase_C"/>
</dbReference>
<dbReference type="Pfam" id="PF00762">
    <property type="entry name" value="Ferrochelatase"/>
    <property type="match status" value="1"/>
</dbReference>